<protein>
    <submittedName>
        <fullName evidence="3">Allergen asp f4-like protein</fullName>
    </submittedName>
</protein>
<evidence type="ECO:0000256" key="2">
    <source>
        <dbReference type="SAM" id="SignalP"/>
    </source>
</evidence>
<organism evidence="3 4">
    <name type="scientific">Ophiostoma piceae (strain UAMH 11346)</name>
    <name type="common">Sap stain fungus</name>
    <dbReference type="NCBI Taxonomy" id="1262450"/>
    <lineage>
        <taxon>Eukaryota</taxon>
        <taxon>Fungi</taxon>
        <taxon>Dikarya</taxon>
        <taxon>Ascomycota</taxon>
        <taxon>Pezizomycotina</taxon>
        <taxon>Sordariomycetes</taxon>
        <taxon>Sordariomycetidae</taxon>
        <taxon>Ophiostomatales</taxon>
        <taxon>Ophiostomataceae</taxon>
        <taxon>Ophiostoma</taxon>
    </lineage>
</organism>
<dbReference type="Proteomes" id="UP000016923">
    <property type="component" value="Unassembled WGS sequence"/>
</dbReference>
<dbReference type="OMA" id="WFVSFWN"/>
<dbReference type="eggNOG" id="ENOG502SN6Y">
    <property type="taxonomic scope" value="Eukaryota"/>
</dbReference>
<dbReference type="PANTHER" id="PTHR42039:SF1">
    <property type="entry name" value="PUTATIVE (AFU_ORTHOLOGUE AFUA_3G02940)-RELATED"/>
    <property type="match status" value="1"/>
</dbReference>
<dbReference type="Pfam" id="PF25312">
    <property type="entry name" value="Allergen_Asp_f_4"/>
    <property type="match status" value="1"/>
</dbReference>
<dbReference type="GO" id="GO:0019863">
    <property type="term" value="F:IgE binding"/>
    <property type="evidence" value="ECO:0007669"/>
    <property type="project" value="InterPro"/>
</dbReference>
<keyword evidence="4" id="KW-1185">Reference proteome</keyword>
<sequence>MRVSTAMILAAVGVSALPSGHNHNHARLHREAAKRDEDVLVTATIDGKVVSWTQGGSPFKAAHKPTAAVVEAAAVTSSTVAAATTTSSSSSSTYVAPTTTSSSSVAAATTTSSSAAATSTSSSSGGSGSGISTYEAFTSCSSNTKRATMADITYVGNTGCDGYGSNIKLIQSNLASDYDYVVEAVNDGSSAMQCKVWNKIGSDGGINGFFSGNEVDSFTLAAGSSQYLAFDKNSQGGMCCATGSIALTSYGEFNCPWLEYDFGSTKNSDYSGFDASALVEGSSGPWAALKVCTADSSTCSTLNGDGTGTNAYLPGDEALDGIGGNLSPGKVTLISTWS</sequence>
<evidence type="ECO:0000313" key="4">
    <source>
        <dbReference type="Proteomes" id="UP000016923"/>
    </source>
</evidence>
<feature type="compositionally biased region" description="Low complexity" evidence="1">
    <location>
        <begin position="110"/>
        <end position="124"/>
    </location>
</feature>
<dbReference type="GO" id="GO:0005576">
    <property type="term" value="C:extracellular region"/>
    <property type="evidence" value="ECO:0007669"/>
    <property type="project" value="InterPro"/>
</dbReference>
<dbReference type="InterPro" id="IPR038903">
    <property type="entry name" value="Allergen_Asp_f_4"/>
</dbReference>
<feature type="signal peptide" evidence="2">
    <location>
        <begin position="1"/>
        <end position="16"/>
    </location>
</feature>
<dbReference type="OrthoDB" id="118256at2759"/>
<dbReference type="PANTHER" id="PTHR42039">
    <property type="entry name" value="PUTATIVE (AFU_ORTHOLOGUE AFUA_3G02940)-RELATED"/>
    <property type="match status" value="1"/>
</dbReference>
<evidence type="ECO:0000256" key="1">
    <source>
        <dbReference type="SAM" id="MobiDB-lite"/>
    </source>
</evidence>
<dbReference type="VEuPathDB" id="FungiDB:F503_06925"/>
<reference evidence="3 4" key="1">
    <citation type="journal article" date="2013" name="BMC Genomics">
        <title>The genome and transcriptome of the pine saprophyte Ophiostoma piceae, and a comparison with the bark beetle-associated pine pathogen Grosmannia clavigera.</title>
        <authorList>
            <person name="Haridas S."/>
            <person name="Wang Y."/>
            <person name="Lim L."/>
            <person name="Massoumi Alamouti S."/>
            <person name="Jackman S."/>
            <person name="Docking R."/>
            <person name="Robertson G."/>
            <person name="Birol I."/>
            <person name="Bohlmann J."/>
            <person name="Breuil C."/>
        </authorList>
    </citation>
    <scope>NUCLEOTIDE SEQUENCE [LARGE SCALE GENOMIC DNA]</scope>
    <source>
        <strain evidence="3 4">UAMH 11346</strain>
    </source>
</reference>
<proteinExistence type="predicted"/>
<evidence type="ECO:0000313" key="3">
    <source>
        <dbReference type="EMBL" id="EPE09149.1"/>
    </source>
</evidence>
<name>S3C6J4_OPHP1</name>
<accession>S3C6J4</accession>
<feature type="region of interest" description="Disordered" evidence="1">
    <location>
        <begin position="110"/>
        <end position="129"/>
    </location>
</feature>
<dbReference type="EMBL" id="KE148147">
    <property type="protein sequence ID" value="EPE09149.1"/>
    <property type="molecule type" value="Genomic_DNA"/>
</dbReference>
<dbReference type="AlphaFoldDB" id="S3C6J4"/>
<gene>
    <name evidence="3" type="ORF">F503_06925</name>
</gene>
<keyword evidence="2" id="KW-0732">Signal</keyword>
<dbReference type="HOGENOM" id="CLU_043430_0_0_1"/>
<feature type="chain" id="PRO_5004518330" evidence="2">
    <location>
        <begin position="17"/>
        <end position="338"/>
    </location>
</feature>